<evidence type="ECO:0000256" key="1">
    <source>
        <dbReference type="ARBA" id="ARBA00005189"/>
    </source>
</evidence>
<feature type="site" description="Cleavage (non-hydrolytic); by autocatalysis" evidence="11">
    <location>
        <begin position="257"/>
        <end position="258"/>
    </location>
</feature>
<dbReference type="GO" id="GO:0004609">
    <property type="term" value="F:phosphatidylserine decarboxylase activity"/>
    <property type="evidence" value="ECO:0007669"/>
    <property type="project" value="UniProtKB-UniRule"/>
</dbReference>
<dbReference type="UniPathway" id="UPA00558">
    <property type="reaction ID" value="UER00616"/>
</dbReference>
<comment type="pathway">
    <text evidence="1">Lipid metabolism.</text>
</comment>
<evidence type="ECO:0000256" key="8">
    <source>
        <dbReference type="ARBA" id="ARBA00023239"/>
    </source>
</evidence>
<dbReference type="AlphaFoldDB" id="A0A1G9G2M0"/>
<evidence type="ECO:0000256" key="7">
    <source>
        <dbReference type="ARBA" id="ARBA00023209"/>
    </source>
</evidence>
<feature type="active site" description="Charge relay system; for autoendoproteolytic cleavage activity" evidence="11">
    <location>
        <position position="171"/>
    </location>
</feature>
<comment type="catalytic activity">
    <reaction evidence="11">
        <text>a 1,2-diacyl-sn-glycero-3-phospho-L-serine + H(+) = a 1,2-diacyl-sn-glycero-3-phosphoethanolamine + CO2</text>
        <dbReference type="Rhea" id="RHEA:20828"/>
        <dbReference type="ChEBI" id="CHEBI:15378"/>
        <dbReference type="ChEBI" id="CHEBI:16526"/>
        <dbReference type="ChEBI" id="CHEBI:57262"/>
        <dbReference type="ChEBI" id="CHEBI:64612"/>
        <dbReference type="EC" id="4.1.1.65"/>
    </reaction>
</comment>
<dbReference type="EC" id="4.1.1.65" evidence="11"/>
<evidence type="ECO:0000256" key="3">
    <source>
        <dbReference type="ARBA" id="ARBA00022793"/>
    </source>
</evidence>
<evidence type="ECO:0000256" key="10">
    <source>
        <dbReference type="ARBA" id="ARBA00023317"/>
    </source>
</evidence>
<reference evidence="12 13" key="1">
    <citation type="submission" date="2016-10" db="EMBL/GenBank/DDBJ databases">
        <authorList>
            <person name="de Groot N.N."/>
        </authorList>
    </citation>
    <scope>NUCLEOTIDE SEQUENCE [LARGE SCALE GENOMIC DNA]</scope>
    <source>
        <strain evidence="12 13">DSM 18346</strain>
    </source>
</reference>
<evidence type="ECO:0000256" key="9">
    <source>
        <dbReference type="ARBA" id="ARBA00023264"/>
    </source>
</evidence>
<comment type="function">
    <text evidence="11">Catalyzes the formation of phosphatidylethanolamine (PtdEtn) from phosphatidylserine (PtdSer).</text>
</comment>
<dbReference type="EMBL" id="FNFP01000005">
    <property type="protein sequence ID" value="SDK94891.1"/>
    <property type="molecule type" value="Genomic_DNA"/>
</dbReference>
<evidence type="ECO:0000256" key="5">
    <source>
        <dbReference type="ARBA" id="ARBA00023136"/>
    </source>
</evidence>
<dbReference type="STRING" id="393762.SAMN05660472_02329"/>
<feature type="chain" id="PRO_5023471194" description="Phosphatidylserine decarboxylase beta chain" evidence="11">
    <location>
        <begin position="1"/>
        <end position="257"/>
    </location>
</feature>
<feature type="modified residue" description="Pyruvic acid (Ser); by autocatalysis" evidence="11">
    <location>
        <position position="258"/>
    </location>
</feature>
<feature type="active site" description="Charge relay system; for autoendoproteolytic cleavage activity" evidence="11">
    <location>
        <position position="115"/>
    </location>
</feature>
<sequence length="297" mass="34462">MEIYYIDRKTGEKKRETVAGDKYLRWMYETKTGTNLLEAIIKRKLFSTIYGKIQDLSLSRRKISDFIKNLEIDMTEAEYEDLKHYKNFNDFFTRRLKKNSRPICQEKDSFISPGDGRIFAYENINVEKILQVKGQQYPLWKLIEDRGLAEEYAGGTCIVVRLNPADYHRFHFPDDGIPDSSIKITGAYYSVNPIALRKRTGIYCENKREITIFQSKNFEEIVMIEVGATCVGTIIQTYQPGKTVKKGEEKGYFKFGGSTVILFLKKNRIKIDEDIINNTNQGFETKVKMGEKIGVKI</sequence>
<keyword evidence="6 11" id="KW-0865">Zymogen</keyword>
<evidence type="ECO:0000313" key="12">
    <source>
        <dbReference type="EMBL" id="SDK94891.1"/>
    </source>
</evidence>
<accession>A0A1G9G2M0</accession>
<evidence type="ECO:0000256" key="2">
    <source>
        <dbReference type="ARBA" id="ARBA00022516"/>
    </source>
</evidence>
<feature type="chain" id="PRO_5023471195" description="Phosphatidylserine decarboxylase alpha chain" evidence="11">
    <location>
        <begin position="258"/>
        <end position="297"/>
    </location>
</feature>
<feature type="active site" description="Charge relay system; for autoendoproteolytic cleavage activity" evidence="11">
    <location>
        <position position="258"/>
    </location>
</feature>
<dbReference type="InterPro" id="IPR033177">
    <property type="entry name" value="PSD-B"/>
</dbReference>
<keyword evidence="5 11" id="KW-0472">Membrane</keyword>
<evidence type="ECO:0000313" key="13">
    <source>
        <dbReference type="Proteomes" id="UP000198718"/>
    </source>
</evidence>
<dbReference type="OrthoDB" id="9802030at2"/>
<keyword evidence="11" id="KW-1003">Cell membrane</keyword>
<keyword evidence="2 11" id="KW-0444">Lipid biosynthesis</keyword>
<dbReference type="PANTHER" id="PTHR10067">
    <property type="entry name" value="PHOSPHATIDYLSERINE DECARBOXYLASE"/>
    <property type="match status" value="1"/>
</dbReference>
<gene>
    <name evidence="11" type="primary">psd</name>
    <name evidence="12" type="ORF">SAMN05660472_02329</name>
</gene>
<proteinExistence type="inferred from homology"/>
<keyword evidence="3 11" id="KW-0210">Decarboxylase</keyword>
<comment type="PTM">
    <text evidence="11">Is synthesized initially as an inactive proenzyme. Formation of the active enzyme involves a self-maturation process in which the active site pyruvoyl group is generated from an internal serine residue via an autocatalytic post-translational modification. Two non-identical subunits are generated from the proenzyme in this reaction, and the pyruvate is formed at the N-terminus of the alpha chain, which is derived from the carboxyl end of the proenzyme. The autoendoproteolytic cleavage occurs by a canonical serine protease mechanism, in which the side chain hydroxyl group of the serine supplies its oxygen atom to form the C-terminus of the beta chain, while the remainder of the serine residue undergoes an oxidative deamination to produce ammonia and the pyruvoyl prosthetic group on the alpha chain. During this reaction, the Ser that is part of the protease active site of the proenzyme becomes the pyruvoyl prosthetic group, which constitutes an essential element of the active site of the mature decarboxylase.</text>
</comment>
<keyword evidence="9 11" id="KW-1208">Phospholipid metabolism</keyword>
<dbReference type="NCBIfam" id="TIGR00163">
    <property type="entry name" value="PS_decarb"/>
    <property type="match status" value="1"/>
</dbReference>
<keyword evidence="13" id="KW-1185">Reference proteome</keyword>
<dbReference type="PANTHER" id="PTHR10067:SF17">
    <property type="entry name" value="PHOSPHATIDYLSERINE DECARBOXYLASE PROENZYME 2"/>
    <property type="match status" value="1"/>
</dbReference>
<comment type="subcellular location">
    <subcellularLocation>
        <location evidence="11">Cell membrane</location>
        <topology evidence="11">Peripheral membrane protein</topology>
    </subcellularLocation>
</comment>
<comment type="pathway">
    <text evidence="11">Phospholipid metabolism; phosphatidylethanolamine biosynthesis; phosphatidylethanolamine from CDP-diacylglycerol: step 2/2.</text>
</comment>
<dbReference type="NCBIfam" id="NF001941">
    <property type="entry name" value="PRK00723.1"/>
    <property type="match status" value="1"/>
</dbReference>
<dbReference type="Pfam" id="PF02666">
    <property type="entry name" value="PS_Dcarbxylase"/>
    <property type="match status" value="1"/>
</dbReference>
<organism evidence="12 13">
    <name type="scientific">Natronincola ferrireducens</name>
    <dbReference type="NCBI Taxonomy" id="393762"/>
    <lineage>
        <taxon>Bacteria</taxon>
        <taxon>Bacillati</taxon>
        <taxon>Bacillota</taxon>
        <taxon>Clostridia</taxon>
        <taxon>Peptostreptococcales</taxon>
        <taxon>Natronincolaceae</taxon>
        <taxon>Natronincola</taxon>
    </lineage>
</organism>
<dbReference type="HAMAP" id="MF_00663">
    <property type="entry name" value="PS_decarb_PSD_B_type2"/>
    <property type="match status" value="1"/>
</dbReference>
<dbReference type="InterPro" id="IPR003817">
    <property type="entry name" value="PS_Dcarbxylase"/>
</dbReference>
<evidence type="ECO:0000256" key="6">
    <source>
        <dbReference type="ARBA" id="ARBA00023145"/>
    </source>
</evidence>
<keyword evidence="10 11" id="KW-0670">Pyruvate</keyword>
<protein>
    <recommendedName>
        <fullName evidence="11">Phosphatidylserine decarboxylase proenzyme</fullName>
        <ecNumber evidence="11">4.1.1.65</ecNumber>
    </recommendedName>
    <component>
        <recommendedName>
            <fullName evidence="11">Phosphatidylserine decarboxylase alpha chain</fullName>
        </recommendedName>
    </component>
    <component>
        <recommendedName>
            <fullName evidence="11">Phosphatidylserine decarboxylase beta chain</fullName>
        </recommendedName>
    </component>
</protein>
<feature type="active site" description="Schiff-base intermediate with substrate; via pyruvic acid; for decarboxylase activity" evidence="11">
    <location>
        <position position="258"/>
    </location>
</feature>
<comment type="similarity">
    <text evidence="11">Belongs to the phosphatidylserine decarboxylase family. PSD-B subfamily. Prokaryotic type II sub-subfamily.</text>
</comment>
<keyword evidence="7 11" id="KW-0594">Phospholipid biosynthesis</keyword>
<evidence type="ECO:0000256" key="4">
    <source>
        <dbReference type="ARBA" id="ARBA00023098"/>
    </source>
</evidence>
<comment type="subunit">
    <text evidence="11">Heterodimer of a large membrane-associated beta subunit and a small pyruvoyl-containing alpha subunit.</text>
</comment>
<dbReference type="GO" id="GO:0006646">
    <property type="term" value="P:phosphatidylethanolamine biosynthetic process"/>
    <property type="evidence" value="ECO:0007669"/>
    <property type="project" value="UniProtKB-UniRule"/>
</dbReference>
<comment type="cofactor">
    <cofactor evidence="11">
        <name>pyruvate</name>
        <dbReference type="ChEBI" id="CHEBI:15361"/>
    </cofactor>
    <text evidence="11">Binds 1 pyruvoyl group covalently per subunit.</text>
</comment>
<dbReference type="GO" id="GO:0005886">
    <property type="term" value="C:plasma membrane"/>
    <property type="evidence" value="ECO:0007669"/>
    <property type="project" value="UniProtKB-SubCell"/>
</dbReference>
<keyword evidence="8 11" id="KW-0456">Lyase</keyword>
<name>A0A1G9G2M0_9FIRM</name>
<dbReference type="RefSeq" id="WP_090553861.1">
    <property type="nucleotide sequence ID" value="NZ_FNFP01000005.1"/>
</dbReference>
<dbReference type="Proteomes" id="UP000198718">
    <property type="component" value="Unassembled WGS sequence"/>
</dbReference>
<keyword evidence="4 11" id="KW-0443">Lipid metabolism</keyword>
<evidence type="ECO:0000256" key="11">
    <source>
        <dbReference type="HAMAP-Rule" id="MF_00663"/>
    </source>
</evidence>
<dbReference type="InterPro" id="IPR033179">
    <property type="entry name" value="PSD_type2_pro"/>
</dbReference>